<evidence type="ECO:0000313" key="4">
    <source>
        <dbReference type="Proteomes" id="UP000604475"/>
    </source>
</evidence>
<feature type="domain" description="Winged helix" evidence="2">
    <location>
        <begin position="112"/>
        <end position="223"/>
    </location>
</feature>
<dbReference type="Proteomes" id="UP000604475">
    <property type="component" value="Unassembled WGS sequence"/>
</dbReference>
<feature type="region of interest" description="Disordered" evidence="1">
    <location>
        <begin position="63"/>
        <end position="87"/>
    </location>
</feature>
<dbReference type="EMBL" id="JAEACQ010000397">
    <property type="protein sequence ID" value="MBL7633745.1"/>
    <property type="molecule type" value="Genomic_DNA"/>
</dbReference>
<evidence type="ECO:0000256" key="1">
    <source>
        <dbReference type="SAM" id="MobiDB-lite"/>
    </source>
</evidence>
<evidence type="ECO:0000313" key="3">
    <source>
        <dbReference type="EMBL" id="MBL7633745.1"/>
    </source>
</evidence>
<comment type="caution">
    <text evidence="3">The sequence shown here is derived from an EMBL/GenBank/DDBJ whole genome shotgun (WGS) entry which is preliminary data.</text>
</comment>
<protein>
    <recommendedName>
        <fullName evidence="2">Winged helix domain-containing protein</fullName>
    </recommendedName>
</protein>
<dbReference type="AlphaFoldDB" id="A0A937RRR7"/>
<keyword evidence="4" id="KW-1185">Reference proteome</keyword>
<accession>A0A937RRR7</accession>
<dbReference type="InterPro" id="IPR054472">
    <property type="entry name" value="WHD"/>
</dbReference>
<feature type="region of interest" description="Disordered" evidence="1">
    <location>
        <begin position="1"/>
        <end position="46"/>
    </location>
</feature>
<evidence type="ECO:0000259" key="2">
    <source>
        <dbReference type="Pfam" id="PF22977"/>
    </source>
</evidence>
<organism evidence="3 4">
    <name type="scientific">Frankia nepalensis</name>
    <dbReference type="NCBI Taxonomy" id="1836974"/>
    <lineage>
        <taxon>Bacteria</taxon>
        <taxon>Bacillati</taxon>
        <taxon>Actinomycetota</taxon>
        <taxon>Actinomycetes</taxon>
        <taxon>Frankiales</taxon>
        <taxon>Frankiaceae</taxon>
        <taxon>Frankia</taxon>
    </lineage>
</organism>
<reference evidence="3" key="1">
    <citation type="submission" date="2020-12" db="EMBL/GenBank/DDBJ databases">
        <title>Genomic characterization of non-nitrogen-fixing Frankia strains.</title>
        <authorList>
            <person name="Carlos-Shanley C."/>
            <person name="Guerra T."/>
            <person name="Hahn D."/>
        </authorList>
    </citation>
    <scope>NUCLEOTIDE SEQUENCE</scope>
    <source>
        <strain evidence="3">CN6</strain>
    </source>
</reference>
<sequence length="412" mass="42620">MTTTAARPDPARPPEPAGLAGPVEAAAPAESVPLAGLVEPPEPADLPGRLRAVRAHLRMYAVPGPDRADSTDLPGAHGTPHSAGSSDITDVHEAFEADARPRGGTPPEPDWLAVLARRCGLSPFERDVLALAAGCALDPSLAELCARAHGDPARPFATFGLALAALPGPHWDAVAPDGPLRALALVELDTHAGGLVGARLGVDERVLLALVGLDVADPRLAELAETVAPAGDALPARHGLLLERAAACWAADETAPLVLWGRAGDRRCFERALAHRLGAPRLWRLEAAALPADPAEAAGLVARFAREARLTGSPVVLDLDDADPAQLAAARRWARRLGASARRVVLSSAEPVTGLPAGTFALELPDVTLAENVGLWNAALGPAAALLDGQVERFAGQFRLPADQLRAAATDL</sequence>
<proteinExistence type="predicted"/>
<feature type="compositionally biased region" description="Low complexity" evidence="1">
    <location>
        <begin position="17"/>
        <end position="36"/>
    </location>
</feature>
<feature type="non-terminal residue" evidence="3">
    <location>
        <position position="412"/>
    </location>
</feature>
<name>A0A937RRR7_9ACTN</name>
<gene>
    <name evidence="3" type="ORF">I7412_42680</name>
</gene>
<dbReference type="Pfam" id="PF22977">
    <property type="entry name" value="WHD"/>
    <property type="match status" value="1"/>
</dbReference>